<evidence type="ECO:0000313" key="3">
    <source>
        <dbReference type="EMBL" id="KIL57932.1"/>
    </source>
</evidence>
<proteinExistence type="inferred from homology"/>
<dbReference type="STRING" id="946122.A0A0C2W9P1"/>
<dbReference type="GO" id="GO:0000724">
    <property type="term" value="P:double-strand break repair via homologous recombination"/>
    <property type="evidence" value="ECO:0007669"/>
    <property type="project" value="TreeGrafter"/>
</dbReference>
<feature type="non-terminal residue" evidence="3">
    <location>
        <position position="1"/>
    </location>
</feature>
<accession>A0A0C2W9P1</accession>
<comment type="similarity">
    <text evidence="1">Belongs to the helicase family. RecQ subfamily.</text>
</comment>
<organism evidence="3 4">
    <name type="scientific">Amanita muscaria (strain Koide BX008)</name>
    <dbReference type="NCBI Taxonomy" id="946122"/>
    <lineage>
        <taxon>Eukaryota</taxon>
        <taxon>Fungi</taxon>
        <taxon>Dikarya</taxon>
        <taxon>Basidiomycota</taxon>
        <taxon>Agaricomycotina</taxon>
        <taxon>Agaricomycetes</taxon>
        <taxon>Agaricomycetidae</taxon>
        <taxon>Agaricales</taxon>
        <taxon>Pluteineae</taxon>
        <taxon>Amanitaceae</taxon>
        <taxon>Amanita</taxon>
    </lineage>
</organism>
<reference evidence="3 4" key="1">
    <citation type="submission" date="2014-04" db="EMBL/GenBank/DDBJ databases">
        <title>Evolutionary Origins and Diversification of the Mycorrhizal Mutualists.</title>
        <authorList>
            <consortium name="DOE Joint Genome Institute"/>
            <consortium name="Mycorrhizal Genomics Consortium"/>
            <person name="Kohler A."/>
            <person name="Kuo A."/>
            <person name="Nagy L.G."/>
            <person name="Floudas D."/>
            <person name="Copeland A."/>
            <person name="Barry K.W."/>
            <person name="Cichocki N."/>
            <person name="Veneault-Fourrey C."/>
            <person name="LaButti K."/>
            <person name="Lindquist E.A."/>
            <person name="Lipzen A."/>
            <person name="Lundell T."/>
            <person name="Morin E."/>
            <person name="Murat C."/>
            <person name="Riley R."/>
            <person name="Ohm R."/>
            <person name="Sun H."/>
            <person name="Tunlid A."/>
            <person name="Henrissat B."/>
            <person name="Grigoriev I.V."/>
            <person name="Hibbett D.S."/>
            <person name="Martin F."/>
        </authorList>
    </citation>
    <scope>NUCLEOTIDE SEQUENCE [LARGE SCALE GENOMIC DNA]</scope>
    <source>
        <strain evidence="3 4">Koide BX008</strain>
    </source>
</reference>
<dbReference type="InterPro" id="IPR014001">
    <property type="entry name" value="Helicase_ATP-bd"/>
</dbReference>
<dbReference type="InParanoid" id="A0A0C2W9P1"/>
<dbReference type="PROSITE" id="PS51192">
    <property type="entry name" value="HELICASE_ATP_BIND_1"/>
    <property type="match status" value="1"/>
</dbReference>
<dbReference type="SUPFAM" id="SSF52540">
    <property type="entry name" value="P-loop containing nucleoside triphosphate hydrolases"/>
    <property type="match status" value="1"/>
</dbReference>
<name>A0A0C2W9P1_AMAMK</name>
<dbReference type="GO" id="GO:0005737">
    <property type="term" value="C:cytoplasm"/>
    <property type="evidence" value="ECO:0007669"/>
    <property type="project" value="TreeGrafter"/>
</dbReference>
<dbReference type="GO" id="GO:0003676">
    <property type="term" value="F:nucleic acid binding"/>
    <property type="evidence" value="ECO:0007669"/>
    <property type="project" value="InterPro"/>
</dbReference>
<keyword evidence="4" id="KW-1185">Reference proteome</keyword>
<dbReference type="Gene3D" id="3.40.50.300">
    <property type="entry name" value="P-loop containing nucleotide triphosphate hydrolases"/>
    <property type="match status" value="1"/>
</dbReference>
<feature type="domain" description="Helicase ATP-binding" evidence="2">
    <location>
        <begin position="1"/>
        <end position="97"/>
    </location>
</feature>
<dbReference type="OrthoDB" id="10261556at2759"/>
<dbReference type="InterPro" id="IPR011545">
    <property type="entry name" value="DEAD/DEAH_box_helicase_dom"/>
</dbReference>
<dbReference type="Pfam" id="PF00270">
    <property type="entry name" value="DEAD"/>
    <property type="match status" value="1"/>
</dbReference>
<dbReference type="PANTHER" id="PTHR13710">
    <property type="entry name" value="DNA HELICASE RECQ FAMILY MEMBER"/>
    <property type="match status" value="1"/>
</dbReference>
<sequence>DIEAGKYSVIIINPELLMGNARIKKLWKFKFGSKILNFIFDEAHCISQWGDFRSEYRLVGELRYILNKKIPFYAVSATLPRMVLEDVRQILRLRSDTVYLQRTTDRPDIHLMARPLSFLAKSFHDLDFLVPKIPEVS</sequence>
<dbReference type="GO" id="GO:0005634">
    <property type="term" value="C:nucleus"/>
    <property type="evidence" value="ECO:0007669"/>
    <property type="project" value="TreeGrafter"/>
</dbReference>
<dbReference type="GO" id="GO:0009378">
    <property type="term" value="F:four-way junction helicase activity"/>
    <property type="evidence" value="ECO:0007669"/>
    <property type="project" value="TreeGrafter"/>
</dbReference>
<dbReference type="Proteomes" id="UP000054549">
    <property type="component" value="Unassembled WGS sequence"/>
</dbReference>
<dbReference type="PANTHER" id="PTHR13710:SF120">
    <property type="entry name" value="BIFUNCTIONAL 3'-5' EXONUCLEASE_ATP-DEPENDENT HELICASE WRN"/>
    <property type="match status" value="1"/>
</dbReference>
<evidence type="ECO:0000256" key="1">
    <source>
        <dbReference type="ARBA" id="ARBA00005446"/>
    </source>
</evidence>
<dbReference type="HOGENOM" id="CLU_126713_0_0_1"/>
<dbReference type="GO" id="GO:0005694">
    <property type="term" value="C:chromosome"/>
    <property type="evidence" value="ECO:0007669"/>
    <property type="project" value="TreeGrafter"/>
</dbReference>
<evidence type="ECO:0000313" key="4">
    <source>
        <dbReference type="Proteomes" id="UP000054549"/>
    </source>
</evidence>
<dbReference type="InterPro" id="IPR027417">
    <property type="entry name" value="P-loop_NTPase"/>
</dbReference>
<evidence type="ECO:0000259" key="2">
    <source>
        <dbReference type="PROSITE" id="PS51192"/>
    </source>
</evidence>
<dbReference type="GO" id="GO:0043138">
    <property type="term" value="F:3'-5' DNA helicase activity"/>
    <property type="evidence" value="ECO:0007669"/>
    <property type="project" value="TreeGrafter"/>
</dbReference>
<dbReference type="GO" id="GO:0005524">
    <property type="term" value="F:ATP binding"/>
    <property type="evidence" value="ECO:0007669"/>
    <property type="project" value="InterPro"/>
</dbReference>
<gene>
    <name evidence="3" type="ORF">M378DRAFT_1027389</name>
</gene>
<dbReference type="AlphaFoldDB" id="A0A0C2W9P1"/>
<dbReference type="EMBL" id="KN818353">
    <property type="protein sequence ID" value="KIL57932.1"/>
    <property type="molecule type" value="Genomic_DNA"/>
</dbReference>
<protein>
    <recommendedName>
        <fullName evidence="2">Helicase ATP-binding domain-containing protein</fullName>
    </recommendedName>
</protein>